<dbReference type="HOGENOM" id="CLU_3018192_0_0_1"/>
<evidence type="ECO:0000313" key="1">
    <source>
        <dbReference type="EMBL" id="CCB62685.1"/>
    </source>
</evidence>
<organism evidence="1 2">
    <name type="scientific">Vitis vinifera</name>
    <name type="common">Grape</name>
    <dbReference type="NCBI Taxonomy" id="29760"/>
    <lineage>
        <taxon>Eukaryota</taxon>
        <taxon>Viridiplantae</taxon>
        <taxon>Streptophyta</taxon>
        <taxon>Embryophyta</taxon>
        <taxon>Tracheophyta</taxon>
        <taxon>Spermatophyta</taxon>
        <taxon>Magnoliopsida</taxon>
        <taxon>eudicotyledons</taxon>
        <taxon>Gunneridae</taxon>
        <taxon>Pentapetalae</taxon>
        <taxon>rosids</taxon>
        <taxon>Vitales</taxon>
        <taxon>Vitaceae</taxon>
        <taxon>Viteae</taxon>
        <taxon>Vitis</taxon>
    </lineage>
</organism>
<dbReference type="EMBL" id="FN596759">
    <property type="protein sequence ID" value="CCB62685.1"/>
    <property type="molecule type" value="Genomic_DNA"/>
</dbReference>
<proteinExistence type="predicted"/>
<reference evidence="2" key="1">
    <citation type="journal article" date="2007" name="Nature">
        <title>The grapevine genome sequence suggests ancestral hexaploidization in major angiosperm phyla.</title>
        <authorList>
            <consortium name="The French-Italian Public Consortium for Grapevine Genome Characterization."/>
            <person name="Jaillon O."/>
            <person name="Aury J.-M."/>
            <person name="Noel B."/>
            <person name="Policriti A."/>
            <person name="Clepet C."/>
            <person name="Casagrande A."/>
            <person name="Choisne N."/>
            <person name="Aubourg S."/>
            <person name="Vitulo N."/>
            <person name="Jubin C."/>
            <person name="Vezzi A."/>
            <person name="Legeai F."/>
            <person name="Hugueney P."/>
            <person name="Dasilva C."/>
            <person name="Horner D."/>
            <person name="Mica E."/>
            <person name="Jublot D."/>
            <person name="Poulain J."/>
            <person name="Bruyere C."/>
            <person name="Billault A."/>
            <person name="Segurens B."/>
            <person name="Gouyvenoux M."/>
            <person name="Ugarte E."/>
            <person name="Cattonaro F."/>
            <person name="Anthouard V."/>
            <person name="Vico V."/>
            <person name="Del Fabbro C."/>
            <person name="Alaux M."/>
            <person name="Di Gaspero G."/>
            <person name="Dumas V."/>
            <person name="Felice N."/>
            <person name="Paillard S."/>
            <person name="Juman I."/>
            <person name="Moroldo M."/>
            <person name="Scalabrin S."/>
            <person name="Canaguier A."/>
            <person name="Le Clainche I."/>
            <person name="Malacrida G."/>
            <person name="Durand E."/>
            <person name="Pesole G."/>
            <person name="Laucou V."/>
            <person name="Chatelet P."/>
            <person name="Merdinoglu D."/>
            <person name="Delledonne M."/>
            <person name="Pezzotti M."/>
            <person name="Lecharny A."/>
            <person name="Scarpelli C."/>
            <person name="Artiguenave F."/>
            <person name="Pe M.E."/>
            <person name="Valle G."/>
            <person name="Morgante M."/>
            <person name="Caboche M."/>
            <person name="Adam-Blondon A.-F."/>
            <person name="Weissenbach J."/>
            <person name="Quetier F."/>
            <person name="Wincker P."/>
        </authorList>
    </citation>
    <scope>NUCLEOTIDE SEQUENCE [LARGE SCALE GENOMIC DNA]</scope>
    <source>
        <strain evidence="2">cv. Pinot noir / PN40024</strain>
    </source>
</reference>
<dbReference type="Proteomes" id="UP000009183">
    <property type="component" value="Chromosome 18"/>
</dbReference>
<dbReference type="AlphaFoldDB" id="F6I6W7"/>
<evidence type="ECO:0000313" key="2">
    <source>
        <dbReference type="Proteomes" id="UP000009183"/>
    </source>
</evidence>
<sequence length="56" mass="6261">MIFFSILMGNLEVVAMHHFRLPEGIALYRIMGACLGSPEIGLLNMKLVRKRSKLSG</sequence>
<dbReference type="InParanoid" id="F6I6W7"/>
<protein>
    <submittedName>
        <fullName evidence="1">Uncharacterized protein</fullName>
    </submittedName>
</protein>
<gene>
    <name evidence="1" type="ordered locus">VIT_18s0122g00490</name>
</gene>
<dbReference type="PaxDb" id="29760-VIT_18s0122g00490.t01"/>
<keyword evidence="2" id="KW-1185">Reference proteome</keyword>
<accession>F6I6W7</accession>
<name>F6I6W7_VITVI</name>